<keyword evidence="2" id="KW-0614">Plasmid</keyword>
<dbReference type="OrthoDB" id="7306312at2"/>
<geneLocation type="plasmid" evidence="2 3">
    <name>AZO_p2</name>
</geneLocation>
<dbReference type="AlphaFoldDB" id="G7ZE17"/>
<protein>
    <submittedName>
        <fullName evidence="2">Uncharacterized protein</fullName>
    </submittedName>
</protein>
<dbReference type="KEGG" id="ali:AZOLI_p20048"/>
<name>G7ZE17_AZOL4</name>
<dbReference type="HOGENOM" id="CLU_1782915_0_0_5"/>
<feature type="region of interest" description="Disordered" evidence="1">
    <location>
        <begin position="1"/>
        <end position="22"/>
    </location>
</feature>
<dbReference type="RefSeq" id="WP_014188687.1">
    <property type="nucleotide sequence ID" value="NC_016586.1"/>
</dbReference>
<reference evidence="3" key="1">
    <citation type="journal article" date="2011" name="PLoS Genet.">
        <title>Azospirillum genomes reveal transition of bacteria from aquatic to terrestrial environments.</title>
        <authorList>
            <person name="Wisniewski-Dye F."/>
            <person name="Borziak K."/>
            <person name="Khalsa-Moyers G."/>
            <person name="Alexandre G."/>
            <person name="Sukharnikov L.O."/>
            <person name="Wuichet K."/>
            <person name="Hurst G.B."/>
            <person name="McDonald W.H."/>
            <person name="Robertson J.S."/>
            <person name="Barbe V."/>
            <person name="Calteau A."/>
            <person name="Rouy Z."/>
            <person name="Mangenot S."/>
            <person name="Prigent-Combaret C."/>
            <person name="Normand P."/>
            <person name="Boyer M."/>
            <person name="Siguier P."/>
            <person name="Dessaux Y."/>
            <person name="Elmerich C."/>
            <person name="Condemine G."/>
            <person name="Krishnen G."/>
            <person name="Kennedy I."/>
            <person name="Paterson A.H."/>
            <person name="Gonzalez V."/>
            <person name="Mavingui P."/>
            <person name="Zhulin I.B."/>
        </authorList>
    </citation>
    <scope>NUCLEOTIDE SEQUENCE [LARGE SCALE GENOMIC DNA]</scope>
    <source>
        <strain evidence="3">4B</strain>
    </source>
</reference>
<dbReference type="Proteomes" id="UP000005667">
    <property type="component" value="Plasmid AZO_p2"/>
</dbReference>
<organism evidence="2 3">
    <name type="scientific">Azospirillum lipoferum (strain 4B)</name>
    <dbReference type="NCBI Taxonomy" id="862719"/>
    <lineage>
        <taxon>Bacteria</taxon>
        <taxon>Pseudomonadati</taxon>
        <taxon>Pseudomonadota</taxon>
        <taxon>Alphaproteobacteria</taxon>
        <taxon>Rhodospirillales</taxon>
        <taxon>Azospirillaceae</taxon>
        <taxon>Azospirillum</taxon>
    </lineage>
</organism>
<feature type="compositionally biased region" description="Low complexity" evidence="1">
    <location>
        <begin position="1"/>
        <end position="12"/>
    </location>
</feature>
<dbReference type="EMBL" id="FQ311870">
    <property type="protein sequence ID" value="CBS89244.1"/>
    <property type="molecule type" value="Genomic_DNA"/>
</dbReference>
<evidence type="ECO:0000313" key="2">
    <source>
        <dbReference type="EMBL" id="CBS89244.1"/>
    </source>
</evidence>
<evidence type="ECO:0000313" key="3">
    <source>
        <dbReference type="Proteomes" id="UP000005667"/>
    </source>
</evidence>
<evidence type="ECO:0000256" key="1">
    <source>
        <dbReference type="SAM" id="MobiDB-lite"/>
    </source>
</evidence>
<keyword evidence="3" id="KW-1185">Reference proteome</keyword>
<proteinExistence type="predicted"/>
<accession>G7ZE17</accession>
<gene>
    <name evidence="2" type="ordered locus">AZOLI_p20048</name>
</gene>
<sequence>MASIGPPRVEVPLDPPPSQPVYASDARAIDRLLGTDLVSHPLRDRLKQDLAATQARWERESATSGLNAAKAEEAAASQRAEAVLERAAATPARSLVGVLAKLTIAAEWGSREPDHDAQPWPFLHGALADLVSAVTGARTIDTPTP</sequence>